<evidence type="ECO:0000256" key="1">
    <source>
        <dbReference type="ARBA" id="ARBA00022679"/>
    </source>
</evidence>
<dbReference type="Proteomes" id="UP001571476">
    <property type="component" value="Unassembled WGS sequence"/>
</dbReference>
<comment type="caution">
    <text evidence="4">The sequence shown here is derived from an EMBL/GenBank/DDBJ whole genome shotgun (WGS) entry which is preliminary data.</text>
</comment>
<accession>A0ABV4SL13</accession>
<gene>
    <name evidence="4" type="ORF">ACEG43_23665</name>
</gene>
<name>A0ABV4SL13_9ACTN</name>
<dbReference type="PROSITE" id="PS51186">
    <property type="entry name" value="GNAT"/>
    <property type="match status" value="1"/>
</dbReference>
<evidence type="ECO:0000313" key="5">
    <source>
        <dbReference type="Proteomes" id="UP001571476"/>
    </source>
</evidence>
<dbReference type="CDD" id="cd04301">
    <property type="entry name" value="NAT_SF"/>
    <property type="match status" value="1"/>
</dbReference>
<evidence type="ECO:0000313" key="4">
    <source>
        <dbReference type="EMBL" id="MFA3839136.1"/>
    </source>
</evidence>
<reference evidence="4 5" key="1">
    <citation type="submission" date="2024-08" db="EMBL/GenBank/DDBJ databases">
        <title>Genome sequence of Streptomyces aureus CACIA-1.46HGO.</title>
        <authorList>
            <person name="Evangelista-Martinez Z."/>
        </authorList>
    </citation>
    <scope>NUCLEOTIDE SEQUENCE [LARGE SCALE GENOMIC DNA]</scope>
    <source>
        <strain evidence="4 5">CACIA-1.46HGO</strain>
    </source>
</reference>
<sequence length="158" mass="17370">MTTIREATPGDIDAMVRLSGMVQRLHARHRPDLFVTEPSQAAMTERFRGWLRDEAATLLVAESDEGEVVGHTFCRVERREASVITLPAAVVSMEQPAVDPAGARSGVGAALVEAVREVGRRAGCRRLVASVWEFNAAARPFYEAIGLRLMQVRMDQPL</sequence>
<dbReference type="Pfam" id="PF00583">
    <property type="entry name" value="Acetyltransf_1"/>
    <property type="match status" value="1"/>
</dbReference>
<dbReference type="PANTHER" id="PTHR43877">
    <property type="entry name" value="AMINOALKYLPHOSPHONATE N-ACETYLTRANSFERASE-RELATED-RELATED"/>
    <property type="match status" value="1"/>
</dbReference>
<dbReference type="InterPro" id="IPR050832">
    <property type="entry name" value="Bact_Acetyltransf"/>
</dbReference>
<protein>
    <submittedName>
        <fullName evidence="4">N-acetyltransferase family protein</fullName>
    </submittedName>
</protein>
<keyword evidence="2" id="KW-0012">Acyltransferase</keyword>
<proteinExistence type="predicted"/>
<keyword evidence="1" id="KW-0808">Transferase</keyword>
<dbReference type="InterPro" id="IPR016181">
    <property type="entry name" value="Acyl_CoA_acyltransferase"/>
</dbReference>
<dbReference type="EMBL" id="JBGOSP010000011">
    <property type="protein sequence ID" value="MFA3839136.1"/>
    <property type="molecule type" value="Genomic_DNA"/>
</dbReference>
<evidence type="ECO:0000259" key="3">
    <source>
        <dbReference type="PROSITE" id="PS51186"/>
    </source>
</evidence>
<organism evidence="4 5">
    <name type="scientific">Streptomyces aureus</name>
    <dbReference type="NCBI Taxonomy" id="193461"/>
    <lineage>
        <taxon>Bacteria</taxon>
        <taxon>Bacillati</taxon>
        <taxon>Actinomycetota</taxon>
        <taxon>Actinomycetes</taxon>
        <taxon>Kitasatosporales</taxon>
        <taxon>Streptomycetaceae</taxon>
        <taxon>Streptomyces</taxon>
    </lineage>
</organism>
<keyword evidence="5" id="KW-1185">Reference proteome</keyword>
<dbReference type="InterPro" id="IPR000182">
    <property type="entry name" value="GNAT_dom"/>
</dbReference>
<feature type="domain" description="N-acetyltransferase" evidence="3">
    <location>
        <begin position="2"/>
        <end position="158"/>
    </location>
</feature>
<dbReference type="SUPFAM" id="SSF55729">
    <property type="entry name" value="Acyl-CoA N-acyltransferases (Nat)"/>
    <property type="match status" value="1"/>
</dbReference>
<dbReference type="Gene3D" id="3.40.630.30">
    <property type="match status" value="1"/>
</dbReference>
<dbReference type="RefSeq" id="WP_372564040.1">
    <property type="nucleotide sequence ID" value="NZ_JBGOSP010000011.1"/>
</dbReference>
<dbReference type="PANTHER" id="PTHR43877:SF1">
    <property type="entry name" value="ACETYLTRANSFERASE"/>
    <property type="match status" value="1"/>
</dbReference>
<evidence type="ECO:0000256" key="2">
    <source>
        <dbReference type="ARBA" id="ARBA00023315"/>
    </source>
</evidence>